<accession>A0ABW6CSZ6</accession>
<protein>
    <submittedName>
        <fullName evidence="1">Uncharacterized protein</fullName>
    </submittedName>
</protein>
<evidence type="ECO:0000313" key="2">
    <source>
        <dbReference type="Proteomes" id="UP001598130"/>
    </source>
</evidence>
<comment type="caution">
    <text evidence="1">The sequence shown here is derived from an EMBL/GenBank/DDBJ whole genome shotgun (WGS) entry which is preliminary data.</text>
</comment>
<evidence type="ECO:0000313" key="1">
    <source>
        <dbReference type="EMBL" id="MFD3263322.1"/>
    </source>
</evidence>
<proteinExistence type="predicted"/>
<name>A0ABW6CSZ6_9CAUL</name>
<keyword evidence="2" id="KW-1185">Reference proteome</keyword>
<sequence>MSLDVFEEDDVGVDLLDDAGDLRPQVAGVGCPPADAAEGERLAGIARKQAMNPAAPRAAVEGSKVIPDSRLRQRSVSHARRERGRGVAVALDEADGSETGLGQVDAEVEAAIAGAEGKSKQVGGR</sequence>
<gene>
    <name evidence="1" type="ORF">OCL97_04985</name>
</gene>
<reference evidence="1 2" key="1">
    <citation type="submission" date="2022-09" db="EMBL/GenBank/DDBJ databases">
        <title>New species of Phenylobacterium.</title>
        <authorList>
            <person name="Mieszkin S."/>
        </authorList>
    </citation>
    <scope>NUCLEOTIDE SEQUENCE [LARGE SCALE GENOMIC DNA]</scope>
    <source>
        <strain evidence="1 2">HK31-G</strain>
    </source>
</reference>
<dbReference type="Proteomes" id="UP001598130">
    <property type="component" value="Unassembled WGS sequence"/>
</dbReference>
<organism evidence="1 2">
    <name type="scientific">Phenylobacterium ferrooxidans</name>
    <dbReference type="NCBI Taxonomy" id="2982689"/>
    <lineage>
        <taxon>Bacteria</taxon>
        <taxon>Pseudomonadati</taxon>
        <taxon>Pseudomonadota</taxon>
        <taxon>Alphaproteobacteria</taxon>
        <taxon>Caulobacterales</taxon>
        <taxon>Caulobacteraceae</taxon>
        <taxon>Phenylobacterium</taxon>
    </lineage>
</organism>
<dbReference type="EMBL" id="JAOTJD010000006">
    <property type="protein sequence ID" value="MFD3263322.1"/>
    <property type="molecule type" value="Genomic_DNA"/>
</dbReference>